<gene>
    <name evidence="1" type="ORF">SAMN04488552_0690</name>
</gene>
<name>A0A1H1LBX3_9FLAO</name>
<protein>
    <submittedName>
        <fullName evidence="1">Uncharacterized protein</fullName>
    </submittedName>
</protein>
<accession>A0A1H1LBX3</accession>
<keyword evidence="2" id="KW-1185">Reference proteome</keyword>
<evidence type="ECO:0000313" key="1">
    <source>
        <dbReference type="EMBL" id="SDR71927.1"/>
    </source>
</evidence>
<dbReference type="Proteomes" id="UP000198858">
    <property type="component" value="Chromosome I"/>
</dbReference>
<sequence length="275" mass="31627">MRPFLIFFLIIIINTSVHSQIKNSNKTEIAEFYDATLKNLTLNGGELSFQVKLHRFPFKYGNENKEKTAEKWNTFFLDLGVTNTSSFTNFQKLKLEKIGYEMGLTFQHSFTKAYYDLEGVYENLRRTSLWSFTGSVTGNLDRFDNFDPNVNSIDNVFEPRLAITGGANWFFFRKNFFYMGTLIPSINGSFNLYDYNRNTLSNYLLNSNVTTNNLVTFTSNSSFDGKYGVIDNDVRSTSLSFALPFVPDKKVAKVHITPIPFITFDTFSNSSPRYT</sequence>
<evidence type="ECO:0000313" key="2">
    <source>
        <dbReference type="Proteomes" id="UP000198858"/>
    </source>
</evidence>
<reference evidence="1 2" key="1">
    <citation type="submission" date="2016-10" db="EMBL/GenBank/DDBJ databases">
        <authorList>
            <person name="Varghese N."/>
            <person name="Submissions S."/>
        </authorList>
    </citation>
    <scope>NUCLEOTIDE SEQUENCE [LARGE SCALE GENOMIC DNA]</scope>
    <source>
        <strain evidence="1 2">Mar_2010_102</strain>
    </source>
</reference>
<dbReference type="EMBL" id="LT629745">
    <property type="protein sequence ID" value="SDR71927.1"/>
    <property type="molecule type" value="Genomic_DNA"/>
</dbReference>
<organism evidence="1 2">
    <name type="scientific">Christiangramia echinicola</name>
    <dbReference type="NCBI Taxonomy" id="279359"/>
    <lineage>
        <taxon>Bacteria</taxon>
        <taxon>Pseudomonadati</taxon>
        <taxon>Bacteroidota</taxon>
        <taxon>Flavobacteriia</taxon>
        <taxon>Flavobacteriales</taxon>
        <taxon>Flavobacteriaceae</taxon>
        <taxon>Christiangramia</taxon>
    </lineage>
</organism>
<proteinExistence type="predicted"/>
<dbReference type="RefSeq" id="WP_089661306.1">
    <property type="nucleotide sequence ID" value="NZ_LT629745.1"/>
</dbReference>
<dbReference type="AlphaFoldDB" id="A0A1H1LBX3"/>